<gene>
    <name evidence="2" type="ORF">CTI12_AA017880</name>
</gene>
<accession>A0A2U1QIN7</accession>
<dbReference type="AlphaFoldDB" id="A0A2U1QIN7"/>
<protein>
    <submittedName>
        <fullName evidence="2">Uncharacterized protein</fullName>
    </submittedName>
</protein>
<evidence type="ECO:0000313" key="3">
    <source>
        <dbReference type="Proteomes" id="UP000245207"/>
    </source>
</evidence>
<feature type="transmembrane region" description="Helical" evidence="1">
    <location>
        <begin position="96"/>
        <end position="118"/>
    </location>
</feature>
<keyword evidence="3" id="KW-1185">Reference proteome</keyword>
<keyword evidence="1" id="KW-0472">Membrane</keyword>
<feature type="transmembrane region" description="Helical" evidence="1">
    <location>
        <begin position="23"/>
        <end position="45"/>
    </location>
</feature>
<dbReference type="EMBL" id="PKPP01000098">
    <property type="protein sequence ID" value="PWA97827.1"/>
    <property type="molecule type" value="Genomic_DNA"/>
</dbReference>
<name>A0A2U1QIN7_ARTAN</name>
<keyword evidence="1" id="KW-1133">Transmembrane helix</keyword>
<reference evidence="2 3" key="1">
    <citation type="journal article" date="2018" name="Mol. Plant">
        <title>The genome of Artemisia annua provides insight into the evolution of Asteraceae family and artemisinin biosynthesis.</title>
        <authorList>
            <person name="Shen Q."/>
            <person name="Zhang L."/>
            <person name="Liao Z."/>
            <person name="Wang S."/>
            <person name="Yan T."/>
            <person name="Shi P."/>
            <person name="Liu M."/>
            <person name="Fu X."/>
            <person name="Pan Q."/>
            <person name="Wang Y."/>
            <person name="Lv Z."/>
            <person name="Lu X."/>
            <person name="Zhang F."/>
            <person name="Jiang W."/>
            <person name="Ma Y."/>
            <person name="Chen M."/>
            <person name="Hao X."/>
            <person name="Li L."/>
            <person name="Tang Y."/>
            <person name="Lv G."/>
            <person name="Zhou Y."/>
            <person name="Sun X."/>
            <person name="Brodelius P.E."/>
            <person name="Rose J.K.C."/>
            <person name="Tang K."/>
        </authorList>
    </citation>
    <scope>NUCLEOTIDE SEQUENCE [LARGE SCALE GENOMIC DNA]</scope>
    <source>
        <strain evidence="3">cv. Huhao1</strain>
        <tissue evidence="2">Leaf</tissue>
    </source>
</reference>
<dbReference type="Proteomes" id="UP000245207">
    <property type="component" value="Unassembled WGS sequence"/>
</dbReference>
<proteinExistence type="predicted"/>
<feature type="transmembrane region" description="Helical" evidence="1">
    <location>
        <begin position="124"/>
        <end position="141"/>
    </location>
</feature>
<evidence type="ECO:0000256" key="1">
    <source>
        <dbReference type="SAM" id="Phobius"/>
    </source>
</evidence>
<feature type="transmembrane region" description="Helical" evidence="1">
    <location>
        <begin position="65"/>
        <end position="89"/>
    </location>
</feature>
<organism evidence="2 3">
    <name type="scientific">Artemisia annua</name>
    <name type="common">Sweet wormwood</name>
    <dbReference type="NCBI Taxonomy" id="35608"/>
    <lineage>
        <taxon>Eukaryota</taxon>
        <taxon>Viridiplantae</taxon>
        <taxon>Streptophyta</taxon>
        <taxon>Embryophyta</taxon>
        <taxon>Tracheophyta</taxon>
        <taxon>Spermatophyta</taxon>
        <taxon>Magnoliopsida</taxon>
        <taxon>eudicotyledons</taxon>
        <taxon>Gunneridae</taxon>
        <taxon>Pentapetalae</taxon>
        <taxon>asterids</taxon>
        <taxon>campanulids</taxon>
        <taxon>Asterales</taxon>
        <taxon>Asteraceae</taxon>
        <taxon>Asteroideae</taxon>
        <taxon>Anthemideae</taxon>
        <taxon>Artemisiinae</taxon>
        <taxon>Artemisia</taxon>
    </lineage>
</organism>
<comment type="caution">
    <text evidence="2">The sequence shown here is derived from an EMBL/GenBank/DDBJ whole genome shotgun (WGS) entry which is preliminary data.</text>
</comment>
<keyword evidence="1" id="KW-0812">Transmembrane</keyword>
<sequence>MCLSLCVYFKASNTMANETIERFLYNATRIIPKVTIIAVMFLFSIENININGLSVPVIYKDSPKVYGWALAFFWIATFTAVNSWLCSLLKSNFTKVCRWCSVVSFALAVCLLSTCHLIKSANLTSRFVEGFAICVLLCVLFC</sequence>
<evidence type="ECO:0000313" key="2">
    <source>
        <dbReference type="EMBL" id="PWA97827.1"/>
    </source>
</evidence>